<evidence type="ECO:0008006" key="4">
    <source>
        <dbReference type="Google" id="ProtNLM"/>
    </source>
</evidence>
<reference evidence="3" key="1">
    <citation type="submission" date="2024-04" db="EMBL/GenBank/DDBJ databases">
        <title>Salinicola lusitanus LLJ914,a marine bacterium isolated from the Okinawa Trough.</title>
        <authorList>
            <person name="Li J."/>
        </authorList>
    </citation>
    <scope>NUCLEOTIDE SEQUENCE [LARGE SCALE GENOMIC DNA]</scope>
</reference>
<dbReference type="Proteomes" id="UP001460270">
    <property type="component" value="Unassembled WGS sequence"/>
</dbReference>
<comment type="caution">
    <text evidence="2">The sequence shown here is derived from an EMBL/GenBank/DDBJ whole genome shotgun (WGS) entry which is preliminary data.</text>
</comment>
<sequence>MEVALPGPGTFSRSVRRESPLPLRPLVEEERSRSNSPNLLLQTKFFGKVKNNSLIQAEPAEVHFSGFELGKKYFSTLQLINISTETMNIHILPTQTNIDSFPAGVSLKIQFCPDEWRYFYDCVRVHCKVKKTRRVIPANGQVDIVVTFTPLQYETTQITFKLLVSQFNTKPFLCTVTGTSNPYVAISQVEKKLNHREAAKASAPASQVGARCKTWPTKVAVKPKKAKEDVSKPQMDILTHGGVAKMMIRDTSKAKSKALEDALSPGSSDFTQSRQMKEALFLKKVAENERRRQERCRQWQVEHVGEDPVCGERRRQVLEEREEAWHQYMVQRGEAEEERQPYFGKQFCQMKEWWSGHNPQFQFYPSINWDFKRRCLELFQQAAFKIVIQCRMNRRLVCLRKLIKEMKEAPAAQECTRISPEKVFVFSHPTFCEDDPLICPPVPVPPSEWTVSTSVPFLKLKVPQHYKLMGYKPVSTFEAFTSYIPTALTRPLRSPPPLEEEPEDGAKDHGSQVDHEEKPEAVKPKLKEISYKFIAPDFQPVQAHPLRIFNPAPGLHAHRPTPKYLECDPEYHLCPQPTYHQQVQNDEPTYTQDHLMDKEVIEEIMTWKKGFDTILLNCLAKHRSQTPHVELPGRYKGYNSS</sequence>
<accession>A0AAW0N7W5</accession>
<evidence type="ECO:0000256" key="1">
    <source>
        <dbReference type="SAM" id="MobiDB-lite"/>
    </source>
</evidence>
<organism evidence="2 3">
    <name type="scientific">Mugilogobius chulae</name>
    <name type="common">yellowstripe goby</name>
    <dbReference type="NCBI Taxonomy" id="88201"/>
    <lineage>
        <taxon>Eukaryota</taxon>
        <taxon>Metazoa</taxon>
        <taxon>Chordata</taxon>
        <taxon>Craniata</taxon>
        <taxon>Vertebrata</taxon>
        <taxon>Euteleostomi</taxon>
        <taxon>Actinopterygii</taxon>
        <taxon>Neopterygii</taxon>
        <taxon>Teleostei</taxon>
        <taxon>Neoteleostei</taxon>
        <taxon>Acanthomorphata</taxon>
        <taxon>Gobiaria</taxon>
        <taxon>Gobiiformes</taxon>
        <taxon>Gobioidei</taxon>
        <taxon>Gobiidae</taxon>
        <taxon>Gobionellinae</taxon>
        <taxon>Mugilogobius</taxon>
    </lineage>
</organism>
<dbReference type="Gene3D" id="2.60.40.10">
    <property type="entry name" value="Immunoglobulins"/>
    <property type="match status" value="1"/>
</dbReference>
<dbReference type="GO" id="GO:0097729">
    <property type="term" value="C:9+2 motile cilium"/>
    <property type="evidence" value="ECO:0007669"/>
    <property type="project" value="TreeGrafter"/>
</dbReference>
<feature type="region of interest" description="Disordered" evidence="1">
    <location>
        <begin position="491"/>
        <end position="521"/>
    </location>
</feature>
<dbReference type="PANTHER" id="PTHR46500:SF1">
    <property type="entry name" value="CILIA- AND FLAGELLA-ASSOCIATED PROTEIN 221"/>
    <property type="match status" value="1"/>
</dbReference>
<dbReference type="PANTHER" id="PTHR46500">
    <property type="entry name" value="CILIA- AND FLAGELLA-ASSOCIATED PROTEIN 221"/>
    <property type="match status" value="1"/>
</dbReference>
<feature type="compositionally biased region" description="Basic and acidic residues" evidence="1">
    <location>
        <begin position="504"/>
        <end position="521"/>
    </location>
</feature>
<dbReference type="InterPro" id="IPR013783">
    <property type="entry name" value="Ig-like_fold"/>
</dbReference>
<dbReference type="AlphaFoldDB" id="A0AAW0N7W5"/>
<keyword evidence="3" id="KW-1185">Reference proteome</keyword>
<dbReference type="GO" id="GO:0003341">
    <property type="term" value="P:cilium movement"/>
    <property type="evidence" value="ECO:0007669"/>
    <property type="project" value="InterPro"/>
</dbReference>
<dbReference type="EMBL" id="JBBPFD010000016">
    <property type="protein sequence ID" value="KAK7893626.1"/>
    <property type="molecule type" value="Genomic_DNA"/>
</dbReference>
<protein>
    <recommendedName>
        <fullName evidence="4">Primary ciliary dyskinesia protein 1</fullName>
    </recommendedName>
</protein>
<dbReference type="GO" id="GO:0044458">
    <property type="term" value="P:motile cilium assembly"/>
    <property type="evidence" value="ECO:0007669"/>
    <property type="project" value="TreeGrafter"/>
</dbReference>
<name>A0AAW0N7W5_9GOBI</name>
<evidence type="ECO:0000313" key="3">
    <source>
        <dbReference type="Proteomes" id="UP001460270"/>
    </source>
</evidence>
<proteinExistence type="predicted"/>
<gene>
    <name evidence="2" type="ORF">WMY93_022778</name>
</gene>
<dbReference type="InterPro" id="IPR029676">
    <property type="entry name" value="CFAP221"/>
</dbReference>
<evidence type="ECO:0000313" key="2">
    <source>
        <dbReference type="EMBL" id="KAK7893626.1"/>
    </source>
</evidence>